<dbReference type="AlphaFoldDB" id="A0A4Z0KCX8"/>
<dbReference type="InterPro" id="IPR045825">
    <property type="entry name" value="RamS"/>
</dbReference>
<dbReference type="Proteomes" id="UP000297736">
    <property type="component" value="Unassembled WGS sequence"/>
</dbReference>
<dbReference type="Pfam" id="PF19402">
    <property type="entry name" value="RamS"/>
    <property type="match status" value="1"/>
</dbReference>
<name>A0A4Z0KCX8_BREAU</name>
<organism evidence="1 2">
    <name type="scientific">Brevibacterium aurantiacum</name>
    <dbReference type="NCBI Taxonomy" id="273384"/>
    <lineage>
        <taxon>Bacteria</taxon>
        <taxon>Bacillati</taxon>
        <taxon>Actinomycetota</taxon>
        <taxon>Actinomycetes</taxon>
        <taxon>Micrococcales</taxon>
        <taxon>Brevibacteriaceae</taxon>
        <taxon>Brevibacterium</taxon>
    </lineage>
</organism>
<protein>
    <submittedName>
        <fullName evidence="1">SapB/AmfS family lantipeptide</fullName>
    </submittedName>
</protein>
<comment type="caution">
    <text evidence="1">The sequence shown here is derived from an EMBL/GenBank/DDBJ whole genome shotgun (WGS) entry which is preliminary data.</text>
</comment>
<reference evidence="1 2" key="1">
    <citation type="submission" date="2018-10" db="EMBL/GenBank/DDBJ databases">
        <title>Brevibacterium genomes from Austrain hard cheese rinds.</title>
        <authorList>
            <person name="Anast J.M."/>
            <person name="Dzieciol M."/>
            <person name="Schultz D.L."/>
            <person name="Mann E."/>
            <person name="Wagner M."/>
            <person name="Schmitz-Esser S."/>
        </authorList>
    </citation>
    <scope>NUCLEOTIDE SEQUENCE [LARGE SCALE GENOMIC DNA]</scope>
    <source>
        <strain evidence="1 2">L261</strain>
    </source>
</reference>
<gene>
    <name evidence="1" type="ORF">EB834_20110</name>
</gene>
<dbReference type="EMBL" id="RHFF01000042">
    <property type="protein sequence ID" value="TGD36337.1"/>
    <property type="molecule type" value="Genomic_DNA"/>
</dbReference>
<proteinExistence type="predicted"/>
<dbReference type="NCBIfam" id="NF033212">
    <property type="entry name" value="SapB_AmfS_lanti"/>
    <property type="match status" value="1"/>
</dbReference>
<sequence>MSRKVGLKLNYILDLQAIDFQRQSSNGRTFPGSSVSPVLCFSTASVSLC</sequence>
<evidence type="ECO:0000313" key="1">
    <source>
        <dbReference type="EMBL" id="TGD36337.1"/>
    </source>
</evidence>
<evidence type="ECO:0000313" key="2">
    <source>
        <dbReference type="Proteomes" id="UP000297736"/>
    </source>
</evidence>
<accession>A0A4Z0KCX8</accession>